<accession>A0ABT2EVQ8</accession>
<sequence length="80" mass="9685">MIIDTEIEYTESEQDFIDYLDLEDDEDYKEFQESVKETIKREIFTQYSKEELKIFDIIVSKRDILIKADKKLQLANRVTK</sequence>
<dbReference type="EMBL" id="JANUCQ010000002">
    <property type="protein sequence ID" value="MCS3922043.1"/>
    <property type="molecule type" value="Genomic_DNA"/>
</dbReference>
<name>A0ABT2EVQ8_METVO</name>
<keyword evidence="2" id="KW-1185">Reference proteome</keyword>
<protein>
    <submittedName>
        <fullName evidence="1">Uncharacterized protein</fullName>
    </submittedName>
</protein>
<dbReference type="RefSeq" id="WP_259051233.1">
    <property type="nucleotide sequence ID" value="NZ_JANUCQ010000002.1"/>
</dbReference>
<evidence type="ECO:0000313" key="1">
    <source>
        <dbReference type="EMBL" id="MCS3922043.1"/>
    </source>
</evidence>
<gene>
    <name evidence="1" type="ORF">M2325_000728</name>
</gene>
<organism evidence="1 2">
    <name type="scientific">Methanococcus voltae PS</name>
    <dbReference type="NCBI Taxonomy" id="523842"/>
    <lineage>
        <taxon>Archaea</taxon>
        <taxon>Methanobacteriati</taxon>
        <taxon>Methanobacteriota</taxon>
        <taxon>Methanomada group</taxon>
        <taxon>Methanococci</taxon>
        <taxon>Methanococcales</taxon>
        <taxon>Methanococcaceae</taxon>
        <taxon>Methanococcus</taxon>
    </lineage>
</organism>
<proteinExistence type="predicted"/>
<dbReference type="Proteomes" id="UP001140258">
    <property type="component" value="Unassembled WGS sequence"/>
</dbReference>
<comment type="caution">
    <text evidence="1">The sequence shown here is derived from an EMBL/GenBank/DDBJ whole genome shotgun (WGS) entry which is preliminary data.</text>
</comment>
<evidence type="ECO:0000313" key="2">
    <source>
        <dbReference type="Proteomes" id="UP001140258"/>
    </source>
</evidence>
<reference evidence="1" key="1">
    <citation type="submission" date="2022-08" db="EMBL/GenBank/DDBJ databases">
        <title>Genomic Encyclopedia of Type Strains, Phase V (KMG-V): Genome sequencing to study the core and pangenomes of soil and plant-associated prokaryotes.</title>
        <authorList>
            <person name="Whitman W."/>
        </authorList>
    </citation>
    <scope>NUCLEOTIDE SEQUENCE</scope>
    <source>
        <strain evidence="1">PS</strain>
    </source>
</reference>